<feature type="signal peptide" evidence="1">
    <location>
        <begin position="1"/>
        <end position="22"/>
    </location>
</feature>
<protein>
    <recommendedName>
        <fullName evidence="4">Secreted protein</fullName>
    </recommendedName>
</protein>
<sequence length="140" mass="15574">MKLKSGIIAIILEFAIMATSKSLVPRKAAKTSNKQLNRSSPLNNTESLNCLSTGYSYNTYEVIENGICIVNSKDYSNSRTCFRVENSVTSFVDYPIFTPNGATGMRRRTCAINRNDSYSPKVECISNPTDICESINENNH</sequence>
<dbReference type="Proteomes" id="UP000245609">
    <property type="component" value="Unassembled WGS sequence"/>
</dbReference>
<feature type="non-terminal residue" evidence="2">
    <location>
        <position position="140"/>
    </location>
</feature>
<evidence type="ECO:0000256" key="1">
    <source>
        <dbReference type="SAM" id="SignalP"/>
    </source>
</evidence>
<organism evidence="2 3">
    <name type="scientific">Smittium megazygosporum</name>
    <dbReference type="NCBI Taxonomy" id="133381"/>
    <lineage>
        <taxon>Eukaryota</taxon>
        <taxon>Fungi</taxon>
        <taxon>Fungi incertae sedis</taxon>
        <taxon>Zoopagomycota</taxon>
        <taxon>Kickxellomycotina</taxon>
        <taxon>Harpellomycetes</taxon>
        <taxon>Harpellales</taxon>
        <taxon>Legeriomycetaceae</taxon>
        <taxon>Smittium</taxon>
    </lineage>
</organism>
<name>A0A2T9ZCI5_9FUNG</name>
<keyword evidence="3" id="KW-1185">Reference proteome</keyword>
<comment type="caution">
    <text evidence="2">The sequence shown here is derived from an EMBL/GenBank/DDBJ whole genome shotgun (WGS) entry which is preliminary data.</text>
</comment>
<proteinExistence type="predicted"/>
<accession>A0A2T9ZCI5</accession>
<evidence type="ECO:0008006" key="4">
    <source>
        <dbReference type="Google" id="ProtNLM"/>
    </source>
</evidence>
<evidence type="ECO:0000313" key="3">
    <source>
        <dbReference type="Proteomes" id="UP000245609"/>
    </source>
</evidence>
<evidence type="ECO:0000313" key="2">
    <source>
        <dbReference type="EMBL" id="PVV02308.1"/>
    </source>
</evidence>
<feature type="chain" id="PRO_5015470166" description="Secreted protein" evidence="1">
    <location>
        <begin position="23"/>
        <end position="140"/>
    </location>
</feature>
<dbReference type="AlphaFoldDB" id="A0A2T9ZCI5"/>
<dbReference type="EMBL" id="MBFS01000517">
    <property type="protein sequence ID" value="PVV02308.1"/>
    <property type="molecule type" value="Genomic_DNA"/>
</dbReference>
<gene>
    <name evidence="2" type="ORF">BB560_003242</name>
</gene>
<keyword evidence="1" id="KW-0732">Signal</keyword>
<reference evidence="2 3" key="1">
    <citation type="journal article" date="2018" name="MBio">
        <title>Comparative Genomics Reveals the Core Gene Toolbox for the Fungus-Insect Symbiosis.</title>
        <authorList>
            <person name="Wang Y."/>
            <person name="Stata M."/>
            <person name="Wang W."/>
            <person name="Stajich J.E."/>
            <person name="White M.M."/>
            <person name="Moncalvo J.M."/>
        </authorList>
    </citation>
    <scope>NUCLEOTIDE SEQUENCE [LARGE SCALE GENOMIC DNA]</scope>
    <source>
        <strain evidence="2 3">SC-DP-2</strain>
    </source>
</reference>